<feature type="domain" description="Carboxylesterase type B" evidence="2">
    <location>
        <begin position="46"/>
        <end position="301"/>
    </location>
</feature>
<keyword evidence="4" id="KW-1185">Reference proteome</keyword>
<reference evidence="3 4" key="1">
    <citation type="submission" date="2017-09" db="EMBL/GenBank/DDBJ databases">
        <authorList>
            <person name="Lee N."/>
            <person name="Cho B.-K."/>
        </authorList>
    </citation>
    <scope>NUCLEOTIDE SEQUENCE [LARGE SCALE GENOMIC DNA]</scope>
    <source>
        <strain evidence="3 4">ATCC 12769</strain>
    </source>
</reference>
<dbReference type="RefSeq" id="WP_150487077.1">
    <property type="nucleotide sequence ID" value="NZ_BMUV01000005.1"/>
</dbReference>
<dbReference type="Gene3D" id="3.40.50.1820">
    <property type="entry name" value="alpha/beta hydrolase"/>
    <property type="match status" value="2"/>
</dbReference>
<evidence type="ECO:0000259" key="2">
    <source>
        <dbReference type="Pfam" id="PF00135"/>
    </source>
</evidence>
<dbReference type="InterPro" id="IPR002018">
    <property type="entry name" value="CarbesteraseB"/>
</dbReference>
<organism evidence="3 4">
    <name type="scientific">Streptomyces nitrosporeus</name>
    <dbReference type="NCBI Taxonomy" id="28894"/>
    <lineage>
        <taxon>Bacteria</taxon>
        <taxon>Bacillati</taxon>
        <taxon>Actinomycetota</taxon>
        <taxon>Actinomycetes</taxon>
        <taxon>Kitasatosporales</taxon>
        <taxon>Streptomycetaceae</taxon>
        <taxon>Streptomyces</taxon>
    </lineage>
</organism>
<proteinExistence type="predicted"/>
<dbReference type="SUPFAM" id="SSF53474">
    <property type="entry name" value="alpha/beta-Hydrolases"/>
    <property type="match status" value="1"/>
</dbReference>
<dbReference type="EMBL" id="CP023702">
    <property type="protein sequence ID" value="QEU71708.1"/>
    <property type="molecule type" value="Genomic_DNA"/>
</dbReference>
<name>A0A5J6F5V0_9ACTN</name>
<dbReference type="InterPro" id="IPR050654">
    <property type="entry name" value="AChE-related_enzymes"/>
</dbReference>
<dbReference type="InterPro" id="IPR029058">
    <property type="entry name" value="AB_hydrolase_fold"/>
</dbReference>
<sequence length="421" mass="44321">MTPGTPAAPLHGGPFRSGPLRYAVAERFARPRPVAGGGARPPAGHICPQPPSRLDAVMGPPLDHRPQGEDCLHLSVTTPARDDGRRPVLVWLHGGGFSSGAGLMDWYDGTALATEGDVVVVSVNYRLGALGYLCLDGVGEDNPGLYDQLEALRWVRDNIASYGGDPGLVTVFGQSAGALSALTLSRMPEAAGLFRRLVLQSAPLEIASRPRAEAAALGRVFADRLAAHAGPSGRADPRTAAPADLLAAQRDTAAVNRERSGSVLEPPFGPVDGAYPPGEEDAHVQGLDIMYGWNADEMTAFPGGHGGPDRSKELTRTVFAEPLTALGKRLVRAGARVHAYRLDWRPAGSPYGATHCVELPLLLGTRDAWRRSPMLGSASWDEVDTLGRAVRAVWTAFARTGTPGPAPAPLECHEVGAPGRP</sequence>
<evidence type="ECO:0000313" key="4">
    <source>
        <dbReference type="Proteomes" id="UP000326178"/>
    </source>
</evidence>
<dbReference type="PANTHER" id="PTHR43918">
    <property type="entry name" value="ACETYLCHOLINESTERASE"/>
    <property type="match status" value="1"/>
</dbReference>
<dbReference type="OrthoDB" id="3199405at2"/>
<evidence type="ECO:0000313" key="3">
    <source>
        <dbReference type="EMBL" id="QEU71708.1"/>
    </source>
</evidence>
<keyword evidence="1" id="KW-0378">Hydrolase</keyword>
<dbReference type="Proteomes" id="UP000326178">
    <property type="component" value="Chromosome"/>
</dbReference>
<gene>
    <name evidence="3" type="ORF">CP967_06815</name>
</gene>
<protein>
    <submittedName>
        <fullName evidence="3">Carboxylesterase/lipase family protein</fullName>
    </submittedName>
</protein>
<accession>A0A5J6F5V0</accession>
<dbReference type="KEGG" id="snk:CP967_06815"/>
<dbReference type="Pfam" id="PF00135">
    <property type="entry name" value="COesterase"/>
    <property type="match status" value="1"/>
</dbReference>
<dbReference type="AlphaFoldDB" id="A0A5J6F5V0"/>
<dbReference type="GO" id="GO:0052689">
    <property type="term" value="F:carboxylic ester hydrolase activity"/>
    <property type="evidence" value="ECO:0007669"/>
    <property type="project" value="TreeGrafter"/>
</dbReference>
<dbReference type="PANTHER" id="PTHR43918:SF15">
    <property type="entry name" value="CARBOXYLIC ESTER HYDROLASE"/>
    <property type="match status" value="1"/>
</dbReference>
<evidence type="ECO:0000256" key="1">
    <source>
        <dbReference type="ARBA" id="ARBA00022801"/>
    </source>
</evidence>